<dbReference type="Pfam" id="PF07530">
    <property type="entry name" value="PRE_C2HC"/>
    <property type="match status" value="1"/>
</dbReference>
<evidence type="ECO:0000313" key="3">
    <source>
        <dbReference type="EMBL" id="GFY34466.1"/>
    </source>
</evidence>
<sequence>MDNRNEPTDMDLIDSPRRTPTPPPLSACEQILQNKAQLQKMETFKKFKLACIAELQAMPDHHPDEPFYRRAVSELQEVEETINLAVSDLASFPPCVSPGCPHHDSGLKIITPKNSPDVTPTKRVLNLNSNRISNKRKEESDFEYPPLRKTTKRQILNIPNDSISISPNKFSLPSDSNIEEITGSQNAIPVVTPKPPSATGPTPSGNQNPVSTLPPPVMLRITETVRSQMKIINEKFPKIRSRTTGEFIKLYTDNLEQFHELLTFAEKTKFQFYEIKPKNERPIKVVLKGLPRNFKVEEIQADLEELGFTPEKVNQLIGRRSKQPIPVFLVTLPRSIENLKIFHLKTLSYLSIRVEGYNGKGVTQCYTCNHFHHNSENCHLNPCCLKCGEGHITRECPITERLETAYCINCEMYGHMANWRGCPCFPKPPKGTALNNRNSYTNIYNSIIRPNVSYAQAANPNKISTNFNSQNKQPMAPKGPVNSAQIEANRNPSANNRSIPNFNNKSNNNFNGYNFNGNIFNNNNFNLQATLQMTMQCLCQLSQFTQAIATSNPNFMNNFNQVQRANNNPNQIFGHNSANTIDFALIKNFYYPYTIKSINDLYSDHNPVFLNFDFKLKVESSNPRAITTNWKDFRINLNNNFSLFNYYPNNINNTNDLETKITEFTEAVVATHSHASQPIVNARRNYTPNHINQLIKHKNNLRKRYQQTLNPFYKTLCNRAQANLKKELKIYSNDTWNARLEALNTTDNSLWEAQRFLKNKRSQIPTLNCATGMAVTDPQKANLLANTIKNNFIENNRMQDNYDQDDEVVTSTVNTFLSSPPSTQIEPAMPDEIINFIKNTSSKKAPATRGLLATDHVILNHGQVTWTTPELAPPSPNYHTTPTGGRFSSRQI</sequence>
<protein>
    <submittedName>
        <fullName evidence="3">Nucleic-acid-binding protein from transposon X-element</fullName>
    </submittedName>
</protein>
<reference evidence="3" key="1">
    <citation type="submission" date="2020-08" db="EMBL/GenBank/DDBJ databases">
        <title>Multicomponent nature underlies the extraordinary mechanical properties of spider dragline silk.</title>
        <authorList>
            <person name="Kono N."/>
            <person name="Nakamura H."/>
            <person name="Mori M."/>
            <person name="Yoshida Y."/>
            <person name="Ohtoshi R."/>
            <person name="Malay A.D."/>
            <person name="Moran D.A.P."/>
            <person name="Tomita M."/>
            <person name="Numata K."/>
            <person name="Arakawa K."/>
        </authorList>
    </citation>
    <scope>NUCLEOTIDE SEQUENCE</scope>
</reference>
<feature type="region of interest" description="Disordered" evidence="1">
    <location>
        <begin position="187"/>
        <end position="215"/>
    </location>
</feature>
<proteinExistence type="predicted"/>
<evidence type="ECO:0000256" key="1">
    <source>
        <dbReference type="SAM" id="MobiDB-lite"/>
    </source>
</evidence>
<gene>
    <name evidence="3" type="primary">ORF1</name>
    <name evidence="3" type="ORF">TNCV_2821521</name>
</gene>
<evidence type="ECO:0000259" key="2">
    <source>
        <dbReference type="Pfam" id="PF07530"/>
    </source>
</evidence>
<dbReference type="InterPro" id="IPR006579">
    <property type="entry name" value="Pre_C2HC_dom"/>
</dbReference>
<dbReference type="PANTHER" id="PTHR33273">
    <property type="entry name" value="DOMAIN-CONTAINING PROTEIN, PUTATIVE-RELATED"/>
    <property type="match status" value="1"/>
</dbReference>
<dbReference type="AlphaFoldDB" id="A0A8X6WIG5"/>
<evidence type="ECO:0000313" key="4">
    <source>
        <dbReference type="Proteomes" id="UP000887159"/>
    </source>
</evidence>
<feature type="compositionally biased region" description="Polar residues" evidence="1">
    <location>
        <begin position="482"/>
        <end position="494"/>
    </location>
</feature>
<accession>A0A8X6WIG5</accession>
<feature type="domain" description="Pre-C2HC" evidence="2">
    <location>
        <begin position="297"/>
        <end position="356"/>
    </location>
</feature>
<feature type="region of interest" description="Disordered" evidence="1">
    <location>
        <begin position="1"/>
        <end position="25"/>
    </location>
</feature>
<feature type="region of interest" description="Disordered" evidence="1">
    <location>
        <begin position="867"/>
        <end position="892"/>
    </location>
</feature>
<feature type="compositionally biased region" description="Polar residues" evidence="1">
    <location>
        <begin position="463"/>
        <end position="473"/>
    </location>
</feature>
<organism evidence="3 4">
    <name type="scientific">Trichonephila clavipes</name>
    <name type="common">Golden silk orbweaver</name>
    <name type="synonym">Nephila clavipes</name>
    <dbReference type="NCBI Taxonomy" id="2585209"/>
    <lineage>
        <taxon>Eukaryota</taxon>
        <taxon>Metazoa</taxon>
        <taxon>Ecdysozoa</taxon>
        <taxon>Arthropoda</taxon>
        <taxon>Chelicerata</taxon>
        <taxon>Arachnida</taxon>
        <taxon>Araneae</taxon>
        <taxon>Araneomorphae</taxon>
        <taxon>Entelegynae</taxon>
        <taxon>Araneoidea</taxon>
        <taxon>Nephilidae</taxon>
        <taxon>Trichonephila</taxon>
    </lineage>
</organism>
<feature type="region of interest" description="Disordered" evidence="1">
    <location>
        <begin position="463"/>
        <end position="503"/>
    </location>
</feature>
<feature type="compositionally biased region" description="Polar residues" evidence="1">
    <location>
        <begin position="877"/>
        <end position="892"/>
    </location>
</feature>
<comment type="caution">
    <text evidence="3">The sequence shown here is derived from an EMBL/GenBank/DDBJ whole genome shotgun (WGS) entry which is preliminary data.</text>
</comment>
<name>A0A8X6WIG5_TRICX</name>
<dbReference type="PANTHER" id="PTHR33273:SF2">
    <property type="entry name" value="ENDONUCLEASE_EXONUCLEASE_PHOSPHATASE DOMAIN-CONTAINING PROTEIN"/>
    <property type="match status" value="1"/>
</dbReference>
<dbReference type="Proteomes" id="UP000887159">
    <property type="component" value="Unassembled WGS sequence"/>
</dbReference>
<keyword evidence="4" id="KW-1185">Reference proteome</keyword>
<dbReference type="EMBL" id="BMAU01021424">
    <property type="protein sequence ID" value="GFY34466.1"/>
    <property type="molecule type" value="Genomic_DNA"/>
</dbReference>
<feature type="compositionally biased region" description="Polar residues" evidence="1">
    <location>
        <begin position="199"/>
        <end position="211"/>
    </location>
</feature>